<keyword evidence="2" id="KW-0677">Repeat</keyword>
<name>A0A0C2FYC7_9BILA</name>
<keyword evidence="4" id="KW-1133">Transmembrane helix</keyword>
<keyword evidence="1" id="KW-0433">Leucine-rich repeat</keyword>
<evidence type="ECO:0000256" key="2">
    <source>
        <dbReference type="ARBA" id="ARBA00022737"/>
    </source>
</evidence>
<gene>
    <name evidence="5" type="ORF">ANCDUO_16272</name>
</gene>
<organism evidence="5 6">
    <name type="scientific">Ancylostoma duodenale</name>
    <dbReference type="NCBI Taxonomy" id="51022"/>
    <lineage>
        <taxon>Eukaryota</taxon>
        <taxon>Metazoa</taxon>
        <taxon>Ecdysozoa</taxon>
        <taxon>Nematoda</taxon>
        <taxon>Chromadorea</taxon>
        <taxon>Rhabditida</taxon>
        <taxon>Rhabditina</taxon>
        <taxon>Rhabditomorpha</taxon>
        <taxon>Strongyloidea</taxon>
        <taxon>Ancylostomatidae</taxon>
        <taxon>Ancylostomatinae</taxon>
        <taxon>Ancylostoma</taxon>
    </lineage>
</organism>
<dbReference type="Proteomes" id="UP000054047">
    <property type="component" value="Unassembled WGS sequence"/>
</dbReference>
<dbReference type="InterPro" id="IPR013783">
    <property type="entry name" value="Ig-like_fold"/>
</dbReference>
<dbReference type="OrthoDB" id="10061535at2759"/>
<accession>A0A0C2FYC7</accession>
<keyword evidence="6" id="KW-1185">Reference proteome</keyword>
<keyword evidence="4" id="KW-0812">Transmembrane</keyword>
<evidence type="ECO:0000313" key="5">
    <source>
        <dbReference type="EMBL" id="KIH53595.1"/>
    </source>
</evidence>
<keyword evidence="3" id="KW-0175">Coiled coil</keyword>
<evidence type="ECO:0000256" key="4">
    <source>
        <dbReference type="SAM" id="Phobius"/>
    </source>
</evidence>
<dbReference type="InterPro" id="IPR032675">
    <property type="entry name" value="LRR_dom_sf"/>
</dbReference>
<reference evidence="5 6" key="1">
    <citation type="submission" date="2013-12" db="EMBL/GenBank/DDBJ databases">
        <title>Draft genome of the parsitic nematode Ancylostoma duodenale.</title>
        <authorList>
            <person name="Mitreva M."/>
        </authorList>
    </citation>
    <scope>NUCLEOTIDE SEQUENCE [LARGE SCALE GENOMIC DNA]</scope>
    <source>
        <strain evidence="5 6">Zhejiang</strain>
    </source>
</reference>
<keyword evidence="4" id="KW-0472">Membrane</keyword>
<evidence type="ECO:0000256" key="3">
    <source>
        <dbReference type="SAM" id="Coils"/>
    </source>
</evidence>
<feature type="coiled-coil region" evidence="3">
    <location>
        <begin position="490"/>
        <end position="520"/>
    </location>
</feature>
<dbReference type="PANTHER" id="PTHR24366">
    <property type="entry name" value="IG(IMMUNOGLOBULIN) AND LRR(LEUCINE RICH REPEAT) DOMAINS"/>
    <property type="match status" value="1"/>
</dbReference>
<dbReference type="Gene3D" id="2.60.40.10">
    <property type="entry name" value="Immunoglobulins"/>
    <property type="match status" value="1"/>
</dbReference>
<dbReference type="SUPFAM" id="SSF48726">
    <property type="entry name" value="Immunoglobulin"/>
    <property type="match status" value="1"/>
</dbReference>
<proteinExistence type="predicted"/>
<protein>
    <submittedName>
        <fullName evidence="5">Leucine Rich repeat-containing domain protein</fullName>
    </submittedName>
</protein>
<feature type="transmembrane region" description="Helical" evidence="4">
    <location>
        <begin position="400"/>
        <end position="425"/>
    </location>
</feature>
<dbReference type="InterPro" id="IPR036179">
    <property type="entry name" value="Ig-like_dom_sf"/>
</dbReference>
<dbReference type="PANTHER" id="PTHR24366:SF170">
    <property type="entry name" value="RE50361P"/>
    <property type="match status" value="1"/>
</dbReference>
<evidence type="ECO:0000256" key="1">
    <source>
        <dbReference type="ARBA" id="ARBA00022614"/>
    </source>
</evidence>
<dbReference type="AlphaFoldDB" id="A0A0C2FYC7"/>
<dbReference type="EMBL" id="KN740842">
    <property type="protein sequence ID" value="KIH53595.1"/>
    <property type="molecule type" value="Genomic_DNA"/>
</dbReference>
<sequence length="549" mass="62890">MSSLRLIEWTERGFSLDILSSLSSLSKLAVVQSKMHSVSLFARFPSITELVLNENAFSDFEQFCNLTRSMPKLLSLSLNENQFTHLPDCITDVAVRTLNLRKNQIAYINGTFNEYTHIVDLSRNALRSASGFHANTLRLNLSYNPLTEVTFPPFLLLQQLDLSGTRFVISPRLNAPKLVEFYMDQSTVEMVDFTQWTLPSLQRLSMIDSFSLKFISGQLPKSTKEFSVTNTQLSAFPQSFFSGVLESLESTDYSYAHDSLQKFGKLAAEGTPGEKAGKYVAFEGLGRRQAVVTKSGKLDCDGFRLRSMCFPVVGAHHARLGNCTLGISEHDPEIVRAEYGQSAILSCTAYGSPQPDIEWWRYRPATYLGAFHPLASDRVSATNSWLDYSNWYSLDLFNSVFWGGIATAVLVCSFSFLLNITWILTRKSILWWIQRAERLSRVRKMVEAMEKYRVRQMEGLHEKYTRRMQLVEALRVSYSSQAERFRDYRAAQMEQMSSHLENIRENYNQQMQRVREYGSRRAEQLWESYERQVGNSGKYYLSTVPVILL</sequence>
<dbReference type="Gene3D" id="3.80.10.10">
    <property type="entry name" value="Ribonuclease Inhibitor"/>
    <property type="match status" value="2"/>
</dbReference>
<evidence type="ECO:0000313" key="6">
    <source>
        <dbReference type="Proteomes" id="UP000054047"/>
    </source>
</evidence>
<dbReference type="SUPFAM" id="SSF52058">
    <property type="entry name" value="L domain-like"/>
    <property type="match status" value="1"/>
</dbReference>